<dbReference type="InterPro" id="IPR035073">
    <property type="entry name" value="At2g17340_3_helix_bundle"/>
</dbReference>
<evidence type="ECO:0000313" key="1">
    <source>
        <dbReference type="EMBL" id="KAF5825907.1"/>
    </source>
</evidence>
<comment type="caution">
    <text evidence="1">The sequence shown here is derived from an EMBL/GenBank/DDBJ whole genome shotgun (WGS) entry which is preliminary data.</text>
</comment>
<sequence>MPAVQKAIHSEGGGPIAQRRAAAFGRAFGAHLHKLKAEPGAYGALGLAELFELREECLHEFGFSDAYRQ</sequence>
<organism evidence="1 2">
    <name type="scientific">Dunaliella salina</name>
    <name type="common">Green alga</name>
    <name type="synonym">Protococcus salinus</name>
    <dbReference type="NCBI Taxonomy" id="3046"/>
    <lineage>
        <taxon>Eukaryota</taxon>
        <taxon>Viridiplantae</taxon>
        <taxon>Chlorophyta</taxon>
        <taxon>core chlorophytes</taxon>
        <taxon>Chlorophyceae</taxon>
        <taxon>CS clade</taxon>
        <taxon>Chlamydomonadales</taxon>
        <taxon>Dunaliellaceae</taxon>
        <taxon>Dunaliella</taxon>
    </lineage>
</organism>
<proteinExistence type="predicted"/>
<evidence type="ECO:0000313" key="2">
    <source>
        <dbReference type="Proteomes" id="UP000815325"/>
    </source>
</evidence>
<dbReference type="Gene3D" id="1.20.1700.10">
    <property type="entry name" value="AF1104-like"/>
    <property type="match status" value="1"/>
</dbReference>
<reference evidence="1" key="1">
    <citation type="submission" date="2017-08" db="EMBL/GenBank/DDBJ databases">
        <authorList>
            <person name="Polle J.E."/>
            <person name="Barry K."/>
            <person name="Cushman J."/>
            <person name="Schmutz J."/>
            <person name="Tran D."/>
            <person name="Hathwaick L.T."/>
            <person name="Yim W.C."/>
            <person name="Jenkins J."/>
            <person name="Mckie-Krisberg Z.M."/>
            <person name="Prochnik S."/>
            <person name="Lindquist E."/>
            <person name="Dockter R.B."/>
            <person name="Adam C."/>
            <person name="Molina H."/>
            <person name="Bunkerborg J."/>
            <person name="Jin E."/>
            <person name="Buchheim M."/>
            <person name="Magnuson J."/>
        </authorList>
    </citation>
    <scope>NUCLEOTIDE SEQUENCE</scope>
    <source>
        <strain evidence="1">CCAP 19/18</strain>
    </source>
</reference>
<protein>
    <submittedName>
        <fullName evidence="1">Uncharacterized protein</fullName>
    </submittedName>
</protein>
<accession>A0ABQ7FU00</accession>
<name>A0ABQ7FU00_DUNSA</name>
<dbReference type="EMBL" id="MU071704">
    <property type="protein sequence ID" value="KAF5825907.1"/>
    <property type="molecule type" value="Genomic_DNA"/>
</dbReference>
<keyword evidence="2" id="KW-1185">Reference proteome</keyword>
<feature type="non-terminal residue" evidence="1">
    <location>
        <position position="69"/>
    </location>
</feature>
<gene>
    <name evidence="1" type="ORF">DUNSADRAFT_5996</name>
</gene>
<dbReference type="Proteomes" id="UP000815325">
    <property type="component" value="Unassembled WGS sequence"/>
</dbReference>